<feature type="transmembrane region" description="Helical" evidence="7">
    <location>
        <begin position="7"/>
        <end position="26"/>
    </location>
</feature>
<keyword evidence="10" id="KW-1185">Reference proteome</keyword>
<reference evidence="9 10" key="1">
    <citation type="submission" date="2023-02" db="EMBL/GenBank/DDBJ databases">
        <title>Genome sequence of Lacticaseibacillus sp. KACC 23028.</title>
        <authorList>
            <person name="Kim S."/>
            <person name="Heo J."/>
            <person name="Kwon S.-W."/>
        </authorList>
    </citation>
    <scope>NUCLEOTIDE SEQUENCE [LARGE SCALE GENOMIC DNA]</scope>
    <source>
        <strain evidence="9 10">KACC 23028</strain>
    </source>
</reference>
<keyword evidence="6 7" id="KW-0472">Membrane</keyword>
<organism evidence="9 10">
    <name type="scientific">Lacticaseibacillus pabuli</name>
    <dbReference type="NCBI Taxonomy" id="3025672"/>
    <lineage>
        <taxon>Bacteria</taxon>
        <taxon>Bacillati</taxon>
        <taxon>Bacillota</taxon>
        <taxon>Bacilli</taxon>
        <taxon>Lactobacillales</taxon>
        <taxon>Lactobacillaceae</taxon>
        <taxon>Lacticaseibacillus</taxon>
    </lineage>
</organism>
<evidence type="ECO:0000256" key="7">
    <source>
        <dbReference type="SAM" id="Phobius"/>
    </source>
</evidence>
<dbReference type="PANTHER" id="PTHR42920:SF5">
    <property type="entry name" value="EAMA DOMAIN-CONTAINING PROTEIN"/>
    <property type="match status" value="1"/>
</dbReference>
<keyword evidence="5 7" id="KW-1133">Transmembrane helix</keyword>
<gene>
    <name evidence="9" type="ORF">PQ472_08950</name>
</gene>
<evidence type="ECO:0000256" key="3">
    <source>
        <dbReference type="ARBA" id="ARBA00022475"/>
    </source>
</evidence>
<dbReference type="Proteomes" id="UP001220377">
    <property type="component" value="Chromosome"/>
</dbReference>
<comment type="similarity">
    <text evidence="2">Belongs to the EamA transporter family.</text>
</comment>
<proteinExistence type="inferred from homology"/>
<feature type="transmembrane region" description="Helical" evidence="7">
    <location>
        <begin position="67"/>
        <end position="84"/>
    </location>
</feature>
<sequence>MKLSKTQANLVLTLTAIIWGSGYIFTKMATNAAMPAGLINAFRGLIFALLVYIFFRKTVRKMNRREFVVGLTAGVINLIAYQLQTISMQYTTPADNAFLTATYIVMIPFIVWLVFREAPAPKSYIAIIICMFGVMVLTGVVSHGFHFQFGDMLVLLSALFYAIQIVYFSSTAATISPWITAFMLGMVQGFGGLLISVLTETHAYAAIDWRAGLLPVIILGVLSSFGAQSLQLIGQKFTDPTPAGLIMMTESVFGSIFSVMFGFEKFTANLLIGGLIILVAIVLMQIDFRRLIVSWRRRRAHADQ</sequence>
<evidence type="ECO:0000256" key="2">
    <source>
        <dbReference type="ARBA" id="ARBA00007362"/>
    </source>
</evidence>
<dbReference type="RefSeq" id="WP_274259240.1">
    <property type="nucleotide sequence ID" value="NZ_CP117884.1"/>
</dbReference>
<feature type="transmembrane region" description="Helical" evidence="7">
    <location>
        <begin position="245"/>
        <end position="263"/>
    </location>
</feature>
<feature type="transmembrane region" description="Helical" evidence="7">
    <location>
        <begin position="152"/>
        <end position="169"/>
    </location>
</feature>
<protein>
    <submittedName>
        <fullName evidence="9">DMT family transporter</fullName>
    </submittedName>
</protein>
<feature type="transmembrane region" description="Helical" evidence="7">
    <location>
        <begin position="96"/>
        <end position="115"/>
    </location>
</feature>
<feature type="transmembrane region" description="Helical" evidence="7">
    <location>
        <begin position="269"/>
        <end position="288"/>
    </location>
</feature>
<evidence type="ECO:0000259" key="8">
    <source>
        <dbReference type="Pfam" id="PF00892"/>
    </source>
</evidence>
<dbReference type="InterPro" id="IPR000620">
    <property type="entry name" value="EamA_dom"/>
</dbReference>
<feature type="transmembrane region" description="Helical" evidence="7">
    <location>
        <begin position="181"/>
        <end position="199"/>
    </location>
</feature>
<feature type="domain" description="EamA" evidence="8">
    <location>
        <begin position="149"/>
        <end position="284"/>
    </location>
</feature>
<accession>A0ABY7WQU5</accession>
<name>A0ABY7WQU5_9LACO</name>
<feature type="transmembrane region" description="Helical" evidence="7">
    <location>
        <begin position="211"/>
        <end position="233"/>
    </location>
</feature>
<dbReference type="Pfam" id="PF00892">
    <property type="entry name" value="EamA"/>
    <property type="match status" value="2"/>
</dbReference>
<dbReference type="InterPro" id="IPR051258">
    <property type="entry name" value="Diverse_Substrate_Transporter"/>
</dbReference>
<dbReference type="PANTHER" id="PTHR42920">
    <property type="entry name" value="OS03G0707200 PROTEIN-RELATED"/>
    <property type="match status" value="1"/>
</dbReference>
<evidence type="ECO:0000256" key="4">
    <source>
        <dbReference type="ARBA" id="ARBA00022692"/>
    </source>
</evidence>
<dbReference type="EMBL" id="CP117884">
    <property type="protein sequence ID" value="WDF82046.1"/>
    <property type="molecule type" value="Genomic_DNA"/>
</dbReference>
<feature type="transmembrane region" description="Helical" evidence="7">
    <location>
        <begin position="32"/>
        <end position="55"/>
    </location>
</feature>
<evidence type="ECO:0000313" key="9">
    <source>
        <dbReference type="EMBL" id="WDF82046.1"/>
    </source>
</evidence>
<dbReference type="InterPro" id="IPR037185">
    <property type="entry name" value="EmrE-like"/>
</dbReference>
<evidence type="ECO:0000313" key="10">
    <source>
        <dbReference type="Proteomes" id="UP001220377"/>
    </source>
</evidence>
<feature type="transmembrane region" description="Helical" evidence="7">
    <location>
        <begin position="124"/>
        <end position="146"/>
    </location>
</feature>
<dbReference type="SUPFAM" id="SSF103481">
    <property type="entry name" value="Multidrug resistance efflux transporter EmrE"/>
    <property type="match status" value="2"/>
</dbReference>
<keyword evidence="3" id="KW-1003">Cell membrane</keyword>
<evidence type="ECO:0000256" key="6">
    <source>
        <dbReference type="ARBA" id="ARBA00023136"/>
    </source>
</evidence>
<feature type="domain" description="EamA" evidence="8">
    <location>
        <begin position="9"/>
        <end position="138"/>
    </location>
</feature>
<evidence type="ECO:0000256" key="5">
    <source>
        <dbReference type="ARBA" id="ARBA00022989"/>
    </source>
</evidence>
<evidence type="ECO:0000256" key="1">
    <source>
        <dbReference type="ARBA" id="ARBA00004651"/>
    </source>
</evidence>
<keyword evidence="4 7" id="KW-0812">Transmembrane</keyword>
<comment type="subcellular location">
    <subcellularLocation>
        <location evidence="1">Cell membrane</location>
        <topology evidence="1">Multi-pass membrane protein</topology>
    </subcellularLocation>
</comment>